<keyword evidence="1" id="KW-1133">Transmembrane helix</keyword>
<evidence type="ECO:0000313" key="4">
    <source>
        <dbReference type="Proteomes" id="UP001195941"/>
    </source>
</evidence>
<sequence length="123" mass="13093">MIRRAATMVLCALLLASCSPSGAVKLLTGGGPNVAANGQAGKTNVQAIGETVVTDQKIIRPQARSIEQSSGDTRVKADRVETVVVNETPVWLVIALVVAVFLDSPLRWPGQFVAGFRRWHQSA</sequence>
<dbReference type="NCBIfam" id="NF037952">
    <property type="entry name" value="spanin2_3"/>
    <property type="match status" value="1"/>
</dbReference>
<keyword evidence="4" id="KW-1185">Reference proteome</keyword>
<feature type="signal peptide" evidence="2">
    <location>
        <begin position="1"/>
        <end position="23"/>
    </location>
</feature>
<keyword evidence="2" id="KW-0732">Signal</keyword>
<dbReference type="RefSeq" id="WP_212701449.1">
    <property type="nucleotide sequence ID" value="NZ_JADMKU010000010.1"/>
</dbReference>
<reference evidence="3 4" key="1">
    <citation type="journal article" date="2021" name="Arch. Microbiol.">
        <title>Thalassobius aquimarinus sp. nov., isolated from the Sea of Japan seashore.</title>
        <authorList>
            <person name="Kurilenko V.V."/>
            <person name="Romanenko L.A."/>
            <person name="Chernysheva N.Y."/>
            <person name="Velansky P.V."/>
            <person name="Tekutyeva L.A."/>
            <person name="Isaeva M.P."/>
            <person name="Mikhailov V.V."/>
        </authorList>
    </citation>
    <scope>NUCLEOTIDE SEQUENCE [LARGE SCALE GENOMIC DNA]</scope>
    <source>
        <strain evidence="3 4">KMM 8518</strain>
    </source>
</reference>
<dbReference type="EMBL" id="JADMKU010000010">
    <property type="protein sequence ID" value="MBR9651934.1"/>
    <property type="molecule type" value="Genomic_DNA"/>
</dbReference>
<dbReference type="Proteomes" id="UP001195941">
    <property type="component" value="Unassembled WGS sequence"/>
</dbReference>
<name>A0ABS5HSG7_9RHOB</name>
<evidence type="ECO:0000256" key="2">
    <source>
        <dbReference type="SAM" id="SignalP"/>
    </source>
</evidence>
<proteinExistence type="predicted"/>
<protein>
    <submittedName>
        <fullName evidence="3">Bacteriophage spanin2 family protein</fullName>
    </submittedName>
</protein>
<gene>
    <name evidence="3" type="ORF">IT775_12460</name>
</gene>
<comment type="caution">
    <text evidence="3">The sequence shown here is derived from an EMBL/GenBank/DDBJ whole genome shotgun (WGS) entry which is preliminary data.</text>
</comment>
<dbReference type="PROSITE" id="PS51257">
    <property type="entry name" value="PROKAR_LIPOPROTEIN"/>
    <property type="match status" value="1"/>
</dbReference>
<evidence type="ECO:0000256" key="1">
    <source>
        <dbReference type="SAM" id="Phobius"/>
    </source>
</evidence>
<feature type="transmembrane region" description="Helical" evidence="1">
    <location>
        <begin position="90"/>
        <end position="108"/>
    </location>
</feature>
<organism evidence="3 4">
    <name type="scientific">Thalassovita aquimarina</name>
    <dbReference type="NCBI Taxonomy" id="2785917"/>
    <lineage>
        <taxon>Bacteria</taxon>
        <taxon>Pseudomonadati</taxon>
        <taxon>Pseudomonadota</taxon>
        <taxon>Alphaproteobacteria</taxon>
        <taxon>Rhodobacterales</taxon>
        <taxon>Roseobacteraceae</taxon>
        <taxon>Thalassovita</taxon>
    </lineage>
</organism>
<evidence type="ECO:0000313" key="3">
    <source>
        <dbReference type="EMBL" id="MBR9651934.1"/>
    </source>
</evidence>
<keyword evidence="1" id="KW-0472">Membrane</keyword>
<keyword evidence="1" id="KW-0812">Transmembrane</keyword>
<feature type="chain" id="PRO_5046425589" evidence="2">
    <location>
        <begin position="24"/>
        <end position="123"/>
    </location>
</feature>
<accession>A0ABS5HSG7</accession>